<keyword evidence="3 7" id="KW-0808">Transferase</keyword>
<evidence type="ECO:0000313" key="7">
    <source>
        <dbReference type="EMBL" id="AAM80224.1"/>
    </source>
</evidence>
<comment type="function">
    <text evidence="5">Acetylates the N-terminal alanine of ribosomal protein bS18.</text>
</comment>
<organism evidence="7 8">
    <name type="scientific">Streptococcus pyogenes serotype M3 (strain ATCC BAA-595 / MGAS315)</name>
    <dbReference type="NCBI Taxonomy" id="198466"/>
    <lineage>
        <taxon>Bacteria</taxon>
        <taxon>Bacillati</taxon>
        <taxon>Bacillota</taxon>
        <taxon>Bacilli</taxon>
        <taxon>Lactobacillales</taxon>
        <taxon>Streptococcaceae</taxon>
        <taxon>Streptococcus</taxon>
    </lineage>
</organism>
<gene>
    <name evidence="7" type="ordered locus">SpyM3_1617</name>
</gene>
<dbReference type="Pfam" id="PF00583">
    <property type="entry name" value="Acetyltransf_1"/>
    <property type="match status" value="1"/>
</dbReference>
<sequence length="151" mass="17490">MIVTTLSESNMKTVEEQAKNIYQLLEMVYGTSPWTLEQVLIDIRRDQTDYFLLYDHDKLLGFLAIQDLAGEVEMTQIAILPSHQGLGLASQLMTHLDSIESDIFLEVRESNHRAQGLYQKFGFKLIGKRPDYYRNPIETALLMKREGKHDR</sequence>
<dbReference type="Proteomes" id="UP000000564">
    <property type="component" value="Chromosome"/>
</dbReference>
<dbReference type="CDD" id="cd04301">
    <property type="entry name" value="NAT_SF"/>
    <property type="match status" value="1"/>
</dbReference>
<dbReference type="GO" id="GO:0008999">
    <property type="term" value="F:protein-N-terminal-alanine acetyltransferase activity"/>
    <property type="evidence" value="ECO:0007669"/>
    <property type="project" value="UniProtKB-EC"/>
</dbReference>
<dbReference type="PROSITE" id="PS51186">
    <property type="entry name" value="GNAT"/>
    <property type="match status" value="1"/>
</dbReference>
<reference evidence="7 8" key="1">
    <citation type="journal article" date="2002" name="Proc. Natl. Acad. Sci. U.S.A.">
        <title>Genome sequence of a serotype M3 strain of group A Streptococcus: phage-encoded toxins, the high-virulence phenotype, and clone emergence.</title>
        <authorList>
            <person name="Beres S.B."/>
            <person name="Sylva G.L."/>
            <person name="Barbian K.D."/>
            <person name="Lei B."/>
            <person name="Hoff J.S."/>
            <person name="Mammarella N.D."/>
            <person name="Liu M.Y."/>
            <person name="Smoot J.C."/>
            <person name="Porcella S.F."/>
            <person name="Parkins L.D."/>
            <person name="Campbell D.S."/>
            <person name="Smith T.M."/>
            <person name="McCormick J.K."/>
            <person name="Leung D.Y."/>
            <person name="Schlievert P.M."/>
            <person name="Musser J.M."/>
        </authorList>
    </citation>
    <scope>NUCLEOTIDE SEQUENCE [LARGE SCALE GENOMIC DNA]</scope>
    <source>
        <strain evidence="8">ATCC BAA-595 / MGAS315</strain>
    </source>
</reference>
<protein>
    <recommendedName>
        <fullName evidence="5">[Ribosomal protein bS18]-alanine N-acetyltransferase</fullName>
        <ecNumber evidence="5">2.3.1.266</ecNumber>
    </recommendedName>
</protein>
<dbReference type="SUPFAM" id="SSF55729">
    <property type="entry name" value="Acyl-CoA N-acyltransferases (Nat)"/>
    <property type="match status" value="1"/>
</dbReference>
<dbReference type="EMBL" id="AE014074">
    <property type="protein sequence ID" value="AAM80224.1"/>
    <property type="molecule type" value="Genomic_DNA"/>
</dbReference>
<evidence type="ECO:0000256" key="2">
    <source>
        <dbReference type="ARBA" id="ARBA00022490"/>
    </source>
</evidence>
<evidence type="ECO:0000256" key="4">
    <source>
        <dbReference type="ARBA" id="ARBA00023315"/>
    </source>
</evidence>
<name>A0A0H2UWG5_STRP3</name>
<dbReference type="InterPro" id="IPR006464">
    <property type="entry name" value="AcTrfase_RimI/Ard1"/>
</dbReference>
<evidence type="ECO:0000256" key="1">
    <source>
        <dbReference type="ARBA" id="ARBA00005395"/>
    </source>
</evidence>
<dbReference type="EC" id="2.3.1.266" evidence="5"/>
<dbReference type="HOGENOM" id="CLU_013985_23_2_9"/>
<dbReference type="NCBIfam" id="TIGR01575">
    <property type="entry name" value="rimI"/>
    <property type="match status" value="1"/>
</dbReference>
<dbReference type="InterPro" id="IPR000182">
    <property type="entry name" value="GNAT_dom"/>
</dbReference>
<accession>A0A0H2UWG5</accession>
<evidence type="ECO:0000256" key="3">
    <source>
        <dbReference type="ARBA" id="ARBA00022679"/>
    </source>
</evidence>
<dbReference type="PANTHER" id="PTHR43420:SF44">
    <property type="entry name" value="ACETYLTRANSFERASE YPEA"/>
    <property type="match status" value="1"/>
</dbReference>
<dbReference type="PANTHER" id="PTHR43420">
    <property type="entry name" value="ACETYLTRANSFERASE"/>
    <property type="match status" value="1"/>
</dbReference>
<evidence type="ECO:0000256" key="5">
    <source>
        <dbReference type="RuleBase" id="RU363094"/>
    </source>
</evidence>
<evidence type="ECO:0000259" key="6">
    <source>
        <dbReference type="PROSITE" id="PS51186"/>
    </source>
</evidence>
<keyword evidence="4" id="KW-0012">Acyltransferase</keyword>
<comment type="similarity">
    <text evidence="1 5">Belongs to the acetyltransferase family. RimI subfamily.</text>
</comment>
<dbReference type="Gene3D" id="3.40.630.30">
    <property type="match status" value="1"/>
</dbReference>
<keyword evidence="2 5" id="KW-0963">Cytoplasm</keyword>
<feature type="domain" description="N-acetyltransferase" evidence="6">
    <location>
        <begin position="11"/>
        <end position="148"/>
    </location>
</feature>
<dbReference type="GO" id="GO:0005737">
    <property type="term" value="C:cytoplasm"/>
    <property type="evidence" value="ECO:0007669"/>
    <property type="project" value="UniProtKB-SubCell"/>
</dbReference>
<dbReference type="AlphaFoldDB" id="A0A0H2UWG5"/>
<dbReference type="InterPro" id="IPR050680">
    <property type="entry name" value="YpeA/RimI_acetyltransf"/>
</dbReference>
<comment type="subcellular location">
    <subcellularLocation>
        <location evidence="5">Cytoplasm</location>
    </subcellularLocation>
</comment>
<proteinExistence type="inferred from homology"/>
<evidence type="ECO:0000313" key="8">
    <source>
        <dbReference type="Proteomes" id="UP000000564"/>
    </source>
</evidence>
<dbReference type="KEGG" id="spg:SpyM3_1617"/>
<comment type="catalytic activity">
    <reaction evidence="5">
        <text>N-terminal L-alanyl-[ribosomal protein bS18] + acetyl-CoA = N-terminal N(alpha)-acetyl-L-alanyl-[ribosomal protein bS18] + CoA + H(+)</text>
        <dbReference type="Rhea" id="RHEA:43756"/>
        <dbReference type="Rhea" id="RHEA-COMP:10676"/>
        <dbReference type="Rhea" id="RHEA-COMP:10677"/>
        <dbReference type="ChEBI" id="CHEBI:15378"/>
        <dbReference type="ChEBI" id="CHEBI:57287"/>
        <dbReference type="ChEBI" id="CHEBI:57288"/>
        <dbReference type="ChEBI" id="CHEBI:64718"/>
        <dbReference type="ChEBI" id="CHEBI:83683"/>
        <dbReference type="EC" id="2.3.1.266"/>
    </reaction>
</comment>
<dbReference type="InterPro" id="IPR016181">
    <property type="entry name" value="Acyl_CoA_acyltransferase"/>
</dbReference>